<keyword evidence="10" id="KW-0249">Electron transport</keyword>
<keyword evidence="13 17" id="KW-0830">Ubiquinone</keyword>
<protein>
    <recommendedName>
        <fullName evidence="4 17">NADH-ubiquinone oxidoreductase chain 5</fullName>
        <ecNumber evidence="3 17">7.1.1.2</ecNumber>
    </recommendedName>
</protein>
<dbReference type="InterPro" id="IPR001516">
    <property type="entry name" value="Proton_antipo_N"/>
</dbReference>
<keyword evidence="9" id="KW-1278">Translocase</keyword>
<evidence type="ECO:0000256" key="16">
    <source>
        <dbReference type="ARBA" id="ARBA00049551"/>
    </source>
</evidence>
<feature type="transmembrane region" description="Helical" evidence="17">
    <location>
        <begin position="554"/>
        <end position="570"/>
    </location>
</feature>
<gene>
    <name evidence="21" type="primary">ND5</name>
</gene>
<dbReference type="Pfam" id="PF00361">
    <property type="entry name" value="Proton_antipo_M"/>
    <property type="match status" value="1"/>
</dbReference>
<dbReference type="InterPro" id="IPR010934">
    <property type="entry name" value="NADH_DH_su5_C"/>
</dbReference>
<comment type="function">
    <text evidence="1">Core subunit of the mitochondrial membrane respiratory chain NADH dehydrogenase (Complex I) that is believed to belong to the minimal assembly required for catalysis. Complex I functions in the transfer of electrons from NADH to the respiratory chain. The immediate electron acceptor for the enzyme is believed to be ubiquinone.</text>
</comment>
<evidence type="ECO:0000259" key="18">
    <source>
        <dbReference type="Pfam" id="PF00361"/>
    </source>
</evidence>
<comment type="similarity">
    <text evidence="17">Belongs to the complex I subunit 5 family.</text>
</comment>
<evidence type="ECO:0000259" key="19">
    <source>
        <dbReference type="Pfam" id="PF00662"/>
    </source>
</evidence>
<evidence type="ECO:0000256" key="9">
    <source>
        <dbReference type="ARBA" id="ARBA00022967"/>
    </source>
</evidence>
<reference evidence="21" key="1">
    <citation type="journal article" date="2017" name="Gene">
        <title>Diversification of mitochondrial genome of Daphnia galeata (Cladocera, Crustacea): Comparison with phylogenetic consideration of the complete sequences of clones isolated from five lakes in Japan.</title>
        <authorList>
            <person name="Tokishita S."/>
            <person name="Shibuya H."/>
            <person name="Kobayashi T."/>
            <person name="Sakamoto M."/>
            <person name="Ha J.-Y."/>
            <person name="Yokobori S."/>
            <person name="Yamagata H."/>
            <person name="Hanazato T."/>
        </authorList>
    </citation>
    <scope>NUCLEOTIDE SEQUENCE</scope>
    <source>
        <strain evidence="21">Biwa</strain>
    </source>
</reference>
<dbReference type="GO" id="GO:0005743">
    <property type="term" value="C:mitochondrial inner membrane"/>
    <property type="evidence" value="ECO:0007669"/>
    <property type="project" value="UniProtKB-SubCell"/>
</dbReference>
<feature type="transmembrane region" description="Helical" evidence="17">
    <location>
        <begin position="376"/>
        <end position="398"/>
    </location>
</feature>
<dbReference type="EC" id="7.1.1.2" evidence="3 17"/>
<keyword evidence="7 17" id="KW-0812">Transmembrane</keyword>
<comment type="subcellular location">
    <subcellularLocation>
        <location evidence="2">Mitochondrion inner membrane</location>
        <topology evidence="2">Multi-pass membrane protein</topology>
    </subcellularLocation>
</comment>
<feature type="domain" description="NADH dehydrogenase subunit 5 C-terminal" evidence="20">
    <location>
        <begin position="392"/>
        <end position="569"/>
    </location>
</feature>
<dbReference type="GO" id="GO:0008137">
    <property type="term" value="F:NADH dehydrogenase (ubiquinone) activity"/>
    <property type="evidence" value="ECO:0007669"/>
    <property type="project" value="UniProtKB-EC"/>
</dbReference>
<evidence type="ECO:0000256" key="6">
    <source>
        <dbReference type="ARBA" id="ARBA00022660"/>
    </source>
</evidence>
<evidence type="ECO:0000256" key="11">
    <source>
        <dbReference type="ARBA" id="ARBA00022989"/>
    </source>
</evidence>
<feature type="domain" description="NADH:quinone oxidoreductase/Mrp antiporter transmembrane" evidence="18">
    <location>
        <begin position="107"/>
        <end position="383"/>
    </location>
</feature>
<feature type="transmembrane region" description="Helical" evidence="17">
    <location>
        <begin position="271"/>
        <end position="292"/>
    </location>
</feature>
<geneLocation type="mitochondrion" evidence="21"/>
<feature type="transmembrane region" description="Helical" evidence="17">
    <location>
        <begin position="215"/>
        <end position="233"/>
    </location>
</feature>
<dbReference type="InterPro" id="IPR001750">
    <property type="entry name" value="ND/Mrp_TM"/>
</dbReference>
<evidence type="ECO:0000256" key="8">
    <source>
        <dbReference type="ARBA" id="ARBA00022792"/>
    </source>
</evidence>
<feature type="transmembrane region" description="Helical" evidence="17">
    <location>
        <begin position="12"/>
        <end position="32"/>
    </location>
</feature>
<comment type="catalytic activity">
    <reaction evidence="16 17">
        <text>a ubiquinone + NADH + 5 H(+)(in) = a ubiquinol + NAD(+) + 4 H(+)(out)</text>
        <dbReference type="Rhea" id="RHEA:29091"/>
        <dbReference type="Rhea" id="RHEA-COMP:9565"/>
        <dbReference type="Rhea" id="RHEA-COMP:9566"/>
        <dbReference type="ChEBI" id="CHEBI:15378"/>
        <dbReference type="ChEBI" id="CHEBI:16389"/>
        <dbReference type="ChEBI" id="CHEBI:17976"/>
        <dbReference type="ChEBI" id="CHEBI:57540"/>
        <dbReference type="ChEBI" id="CHEBI:57945"/>
        <dbReference type="EC" id="7.1.1.2"/>
    </reaction>
</comment>
<keyword evidence="6" id="KW-0679">Respiratory chain</keyword>
<evidence type="ECO:0000256" key="13">
    <source>
        <dbReference type="ARBA" id="ARBA00023075"/>
    </source>
</evidence>
<keyword evidence="8" id="KW-0999">Mitochondrion inner membrane</keyword>
<proteinExistence type="inferred from homology"/>
<feature type="transmembrane region" description="Helical" evidence="17">
    <location>
        <begin position="52"/>
        <end position="75"/>
    </location>
</feature>
<keyword evidence="15 17" id="KW-0472">Membrane</keyword>
<evidence type="ECO:0000256" key="17">
    <source>
        <dbReference type="RuleBase" id="RU003404"/>
    </source>
</evidence>
<evidence type="ECO:0000259" key="20">
    <source>
        <dbReference type="Pfam" id="PF06455"/>
    </source>
</evidence>
<dbReference type="InterPro" id="IPR003945">
    <property type="entry name" value="NU5C-like"/>
</dbReference>
<dbReference type="GO" id="GO:0042773">
    <property type="term" value="P:ATP synthesis coupled electron transport"/>
    <property type="evidence" value="ECO:0007669"/>
    <property type="project" value="InterPro"/>
</dbReference>
<keyword evidence="14 17" id="KW-0496">Mitochondrion</keyword>
<feature type="transmembrane region" description="Helical" evidence="17">
    <location>
        <begin position="418"/>
        <end position="441"/>
    </location>
</feature>
<organism evidence="21">
    <name type="scientific">Daphnia galeata</name>
    <dbReference type="NCBI Taxonomy" id="27404"/>
    <lineage>
        <taxon>Eukaryota</taxon>
        <taxon>Metazoa</taxon>
        <taxon>Ecdysozoa</taxon>
        <taxon>Arthropoda</taxon>
        <taxon>Crustacea</taxon>
        <taxon>Branchiopoda</taxon>
        <taxon>Diplostraca</taxon>
        <taxon>Cladocera</taxon>
        <taxon>Anomopoda</taxon>
        <taxon>Daphniidae</taxon>
        <taxon>Daphnia</taxon>
    </lineage>
</organism>
<feature type="transmembrane region" description="Helical" evidence="17">
    <location>
        <begin position="304"/>
        <end position="323"/>
    </location>
</feature>
<evidence type="ECO:0000256" key="4">
    <source>
        <dbReference type="ARBA" id="ARBA00021096"/>
    </source>
</evidence>
<feature type="transmembrane region" description="Helical" evidence="17">
    <location>
        <begin position="87"/>
        <end position="107"/>
    </location>
</feature>
<evidence type="ECO:0000256" key="10">
    <source>
        <dbReference type="ARBA" id="ARBA00022982"/>
    </source>
</evidence>
<evidence type="ECO:0000256" key="15">
    <source>
        <dbReference type="ARBA" id="ARBA00023136"/>
    </source>
</evidence>
<accession>A0A1S7J0D3</accession>
<dbReference type="PANTHER" id="PTHR42829">
    <property type="entry name" value="NADH-UBIQUINONE OXIDOREDUCTASE CHAIN 5"/>
    <property type="match status" value="1"/>
</dbReference>
<dbReference type="AlphaFoldDB" id="A0A1S7J0D3"/>
<feature type="transmembrane region" description="Helical" evidence="17">
    <location>
        <begin position="335"/>
        <end position="356"/>
    </location>
</feature>
<evidence type="ECO:0000256" key="5">
    <source>
        <dbReference type="ARBA" id="ARBA00022448"/>
    </source>
</evidence>
<keyword evidence="12 17" id="KW-0520">NAD</keyword>
<keyword evidence="11 17" id="KW-1133">Transmembrane helix</keyword>
<evidence type="ECO:0000256" key="14">
    <source>
        <dbReference type="ARBA" id="ARBA00023128"/>
    </source>
</evidence>
<dbReference type="GO" id="GO:0003954">
    <property type="term" value="F:NADH dehydrogenase activity"/>
    <property type="evidence" value="ECO:0007669"/>
    <property type="project" value="TreeGrafter"/>
</dbReference>
<evidence type="ECO:0000313" key="21">
    <source>
        <dbReference type="EMBL" id="BAX02003.1"/>
    </source>
</evidence>
<name>A0A1S7J0D3_9CRUS</name>
<dbReference type="Pfam" id="PF06455">
    <property type="entry name" value="NADH5_C"/>
    <property type="match status" value="1"/>
</dbReference>
<dbReference type="PANTHER" id="PTHR42829:SF2">
    <property type="entry name" value="NADH-UBIQUINONE OXIDOREDUCTASE CHAIN 5"/>
    <property type="match status" value="1"/>
</dbReference>
<dbReference type="EMBL" id="LC177071">
    <property type="protein sequence ID" value="BAX02003.1"/>
    <property type="molecule type" value="Genomic_DNA"/>
</dbReference>
<comment type="function">
    <text evidence="17">Core subunit of the mitochondrial membrane respiratory chain NADH dehydrogenase (Complex I) which catalyzes electron transfer from NADH through the respiratory chain, using ubiquinone as an electron acceptor. Essential for the catalytic activity and assembly of complex I.</text>
</comment>
<evidence type="ECO:0000256" key="7">
    <source>
        <dbReference type="ARBA" id="ARBA00022692"/>
    </source>
</evidence>
<dbReference type="GO" id="GO:0015990">
    <property type="term" value="P:electron transport coupled proton transport"/>
    <property type="evidence" value="ECO:0007669"/>
    <property type="project" value="TreeGrafter"/>
</dbReference>
<evidence type="ECO:0000256" key="3">
    <source>
        <dbReference type="ARBA" id="ARBA00012944"/>
    </source>
</evidence>
<evidence type="ECO:0000256" key="1">
    <source>
        <dbReference type="ARBA" id="ARBA00003257"/>
    </source>
</evidence>
<feature type="transmembrane region" description="Helical" evidence="17">
    <location>
        <begin position="245"/>
        <end position="264"/>
    </location>
</feature>
<feature type="transmembrane region" description="Helical" evidence="17">
    <location>
        <begin position="113"/>
        <end position="131"/>
    </location>
</feature>
<evidence type="ECO:0000256" key="12">
    <source>
        <dbReference type="ARBA" id="ARBA00023027"/>
    </source>
</evidence>
<feature type="transmembrane region" description="Helical" evidence="17">
    <location>
        <begin position="481"/>
        <end position="500"/>
    </location>
</feature>
<sequence length="571" mass="62154">MIVDKFLYQKISFALMNVMVLVGVSGLMFLSLDSSIFIEWSFGGGSINFSLTLLMDWVSCSFLAVVLCISSNVVWYSKSYMGGDGDANRFILLVLGFVVSMVILIISPNIFSILLGWDGLGLISYCLVIYYPSKKSNSAGMITVLSNRVGDVCVLLSIAWFVVLGDFNFSTWSLGGDLISLTILSFLVMVAALTKSAQIPFSAWLPAAMAAPTPVSALVHSSTLVTAGVYLLIRFSFLLGELGSSVLMFISMMTMFMSGVVAIFECDLKKIIALSTLSQLGMMMFAISLGLYQVAFFHLLSHALFKALLFLCAGILIHGVGSTQDVRYFGGLVKNFPLVSVCMNLANFSLCGIPFMSGFYSKDLIVELACQDSWGMGMLFLMFVCLGLTVLYSVRLSFLAFISTPGHGSFCSVCEQDFTLLGPVATLTFISLLSGPSLSLLSFSYPILIFLPWVMKMGALVVISASVVLSVGALGITSMGLLSSTFLSTFSGLMWFMPWLSGQGVLLSSMKKADSILKILDQGWLEFYLGKVTESSPSKFNTISLGFQRNALKLHFSIFLVWLLLILIYLI</sequence>
<dbReference type="Pfam" id="PF00662">
    <property type="entry name" value="Proton_antipo_N"/>
    <property type="match status" value="1"/>
</dbReference>
<feature type="transmembrane region" description="Helical" evidence="17">
    <location>
        <begin position="178"/>
        <end position="194"/>
    </location>
</feature>
<feature type="transmembrane region" description="Helical" evidence="17">
    <location>
        <begin position="447"/>
        <end position="469"/>
    </location>
</feature>
<keyword evidence="5 17" id="KW-0813">Transport</keyword>
<evidence type="ECO:0000256" key="2">
    <source>
        <dbReference type="ARBA" id="ARBA00004448"/>
    </source>
</evidence>
<dbReference type="PRINTS" id="PR01434">
    <property type="entry name" value="NADHDHGNASE5"/>
</dbReference>
<feature type="domain" description="NADH-Ubiquinone oxidoreductase (complex I) chain 5 N-terminal" evidence="19">
    <location>
        <begin position="45"/>
        <end position="90"/>
    </location>
</feature>